<dbReference type="eggNOG" id="COG1989">
    <property type="taxonomic scope" value="Bacteria"/>
</dbReference>
<keyword evidence="6" id="KW-1185">Reference proteome</keyword>
<dbReference type="Pfam" id="PF01478">
    <property type="entry name" value="Peptidase_A24"/>
    <property type="match status" value="1"/>
</dbReference>
<feature type="transmembrane region" description="Helical" evidence="3">
    <location>
        <begin position="171"/>
        <end position="192"/>
    </location>
</feature>
<dbReference type="GO" id="GO:0006465">
    <property type="term" value="P:signal peptide processing"/>
    <property type="evidence" value="ECO:0007669"/>
    <property type="project" value="TreeGrafter"/>
</dbReference>
<gene>
    <name evidence="5" type="ORF">THIAE_03755</name>
</gene>
<organism evidence="5 6">
    <name type="scientific">Thiomicrospira aerophila AL3</name>
    <dbReference type="NCBI Taxonomy" id="717772"/>
    <lineage>
        <taxon>Bacteria</taxon>
        <taxon>Pseudomonadati</taxon>
        <taxon>Pseudomonadota</taxon>
        <taxon>Gammaproteobacteria</taxon>
        <taxon>Thiotrichales</taxon>
        <taxon>Piscirickettsiaceae</taxon>
        <taxon>Thiomicrospira</taxon>
    </lineage>
</organism>
<dbReference type="Gene3D" id="1.20.120.1220">
    <property type="match status" value="1"/>
</dbReference>
<dbReference type="InterPro" id="IPR000045">
    <property type="entry name" value="Prepilin_IV_endopep_pep"/>
</dbReference>
<dbReference type="Proteomes" id="UP000005380">
    <property type="component" value="Chromosome"/>
</dbReference>
<dbReference type="EMBL" id="CP007030">
    <property type="protein sequence ID" value="AHF01024.1"/>
    <property type="molecule type" value="Genomic_DNA"/>
</dbReference>
<keyword evidence="3" id="KW-0472">Membrane</keyword>
<dbReference type="PRINTS" id="PR00864">
    <property type="entry name" value="PREPILNPTASE"/>
</dbReference>
<dbReference type="PANTHER" id="PTHR30487">
    <property type="entry name" value="TYPE 4 PREPILIN-LIKE PROTEINS LEADER PEPTIDE-PROCESSING ENZYME"/>
    <property type="match status" value="1"/>
</dbReference>
<dbReference type="KEGG" id="tao:THIAE_03755"/>
<dbReference type="OrthoDB" id="9789291at2"/>
<evidence type="ECO:0000313" key="6">
    <source>
        <dbReference type="Proteomes" id="UP000005380"/>
    </source>
</evidence>
<comment type="similarity">
    <text evidence="1 2">Belongs to the peptidase A24 family.</text>
</comment>
<proteinExistence type="inferred from homology"/>
<evidence type="ECO:0000256" key="3">
    <source>
        <dbReference type="SAM" id="Phobius"/>
    </source>
</evidence>
<dbReference type="GO" id="GO:0005886">
    <property type="term" value="C:plasma membrane"/>
    <property type="evidence" value="ECO:0007669"/>
    <property type="project" value="TreeGrafter"/>
</dbReference>
<accession>W0DVK7</accession>
<dbReference type="InParanoid" id="W0DVK7"/>
<dbReference type="FunCoup" id="W0DVK7">
    <property type="interactions" value="38"/>
</dbReference>
<dbReference type="AlphaFoldDB" id="W0DVK7"/>
<feature type="domain" description="Prepilin type IV endopeptidase peptidase" evidence="4">
    <location>
        <begin position="125"/>
        <end position="232"/>
    </location>
</feature>
<dbReference type="InterPro" id="IPR014032">
    <property type="entry name" value="Peptidase_A24A_bac"/>
</dbReference>
<evidence type="ECO:0000313" key="5">
    <source>
        <dbReference type="EMBL" id="AHF01024.1"/>
    </source>
</evidence>
<dbReference type="STRING" id="717772.THIAE_03755"/>
<feature type="transmembrane region" description="Helical" evidence="3">
    <location>
        <begin position="246"/>
        <end position="265"/>
    </location>
</feature>
<protein>
    <submittedName>
        <fullName evidence="5">Potassium transporter TrkH</fullName>
    </submittedName>
</protein>
<name>W0DVK7_9GAMM</name>
<feature type="transmembrane region" description="Helical" evidence="3">
    <location>
        <begin position="142"/>
        <end position="165"/>
    </location>
</feature>
<keyword evidence="3" id="KW-1133">Transmembrane helix</keyword>
<keyword evidence="3" id="KW-0812">Transmembrane</keyword>
<sequence>MPLLANSPNLHDHLIFTGLIAIVASLLASQILFKLAYLLPRLLFKPQAIQMRVLMRPLRHVFYKNTPWYQKSFLLNYVLFWQGGSMPLKSMRATQLGRIEILTITTALISFSLFNDLATAATATLLGWWLLLSAEIDQEHQLLLDSLTLPLVWLGLLANLVFHWVSLEQAILGAVLGYLLLWSVYQLHFALTKREGMGYGDFKLTAALGAWVGLANLPLILIMAAITALFISLWRKWRYGDAMNQMFPFGPSLALAGWIVTLLVMI</sequence>
<evidence type="ECO:0000256" key="1">
    <source>
        <dbReference type="ARBA" id="ARBA00005801"/>
    </source>
</evidence>
<feature type="transmembrane region" description="Helical" evidence="3">
    <location>
        <begin position="204"/>
        <end position="234"/>
    </location>
</feature>
<evidence type="ECO:0000259" key="4">
    <source>
        <dbReference type="Pfam" id="PF01478"/>
    </source>
</evidence>
<reference evidence="5 6" key="1">
    <citation type="submission" date="2013-12" db="EMBL/GenBank/DDBJ databases">
        <authorList>
            <consortium name="DOE Joint Genome Institute"/>
            <person name="Kappler U."/>
            <person name="Huntemann M."/>
            <person name="Han J."/>
            <person name="Chen A."/>
            <person name="Kyrpides N."/>
            <person name="Mavromatis K."/>
            <person name="Markowitz V."/>
            <person name="Palaniappan K."/>
            <person name="Ivanova N."/>
            <person name="Schaumberg A."/>
            <person name="Pati A."/>
            <person name="Liolios K."/>
            <person name="Nordberg H.P."/>
            <person name="Cantor M.N."/>
            <person name="Hua S.X."/>
            <person name="Woyke T."/>
        </authorList>
    </citation>
    <scope>NUCLEOTIDE SEQUENCE [LARGE SCALE GENOMIC DNA]</scope>
    <source>
        <strain evidence="6">AL2</strain>
    </source>
</reference>
<dbReference type="InterPro" id="IPR050882">
    <property type="entry name" value="Prepilin_peptidase/N-MTase"/>
</dbReference>
<feature type="transmembrane region" description="Helical" evidence="3">
    <location>
        <begin position="101"/>
        <end position="130"/>
    </location>
</feature>
<dbReference type="HOGENOM" id="CLU_057101_0_0_6"/>
<feature type="transmembrane region" description="Helical" evidence="3">
    <location>
        <begin position="14"/>
        <end position="40"/>
    </location>
</feature>
<dbReference type="GO" id="GO:0004190">
    <property type="term" value="F:aspartic-type endopeptidase activity"/>
    <property type="evidence" value="ECO:0007669"/>
    <property type="project" value="InterPro"/>
</dbReference>
<evidence type="ECO:0000256" key="2">
    <source>
        <dbReference type="RuleBase" id="RU003793"/>
    </source>
</evidence>
<dbReference type="PANTHER" id="PTHR30487:SF0">
    <property type="entry name" value="PREPILIN LEADER PEPTIDASE_N-METHYLTRANSFERASE-RELATED"/>
    <property type="match status" value="1"/>
</dbReference>